<evidence type="ECO:0000259" key="6">
    <source>
        <dbReference type="PROSITE" id="PS51720"/>
    </source>
</evidence>
<evidence type="ECO:0000256" key="4">
    <source>
        <dbReference type="PROSITE-ProRule" id="PRU00023"/>
    </source>
</evidence>
<keyword evidence="3 4" id="KW-0040">ANK repeat</keyword>
<dbReference type="Gene3D" id="1.25.40.20">
    <property type="entry name" value="Ankyrin repeat-containing domain"/>
    <property type="match status" value="1"/>
</dbReference>
<feature type="repeat" description="ANK" evidence="4">
    <location>
        <begin position="196"/>
        <end position="228"/>
    </location>
</feature>
<evidence type="ECO:0000256" key="3">
    <source>
        <dbReference type="ARBA" id="ARBA00023043"/>
    </source>
</evidence>
<dbReference type="SMART" id="SM00248">
    <property type="entry name" value="ANK"/>
    <property type="match status" value="3"/>
</dbReference>
<name>A0A2P6V9I4_9CHLO</name>
<feature type="repeat" description="ANK" evidence="4">
    <location>
        <begin position="229"/>
        <end position="261"/>
    </location>
</feature>
<dbReference type="SUPFAM" id="SSF52540">
    <property type="entry name" value="P-loop containing nucleoside triphosphate hydrolases"/>
    <property type="match status" value="1"/>
</dbReference>
<organism evidence="7 8">
    <name type="scientific">Micractinium conductrix</name>
    <dbReference type="NCBI Taxonomy" id="554055"/>
    <lineage>
        <taxon>Eukaryota</taxon>
        <taxon>Viridiplantae</taxon>
        <taxon>Chlorophyta</taxon>
        <taxon>core chlorophytes</taxon>
        <taxon>Trebouxiophyceae</taxon>
        <taxon>Chlorellales</taxon>
        <taxon>Chlorellaceae</taxon>
        <taxon>Chlorella clade</taxon>
        <taxon>Micractinium</taxon>
    </lineage>
</organism>
<feature type="region of interest" description="Disordered" evidence="5">
    <location>
        <begin position="310"/>
        <end position="380"/>
    </location>
</feature>
<evidence type="ECO:0000313" key="8">
    <source>
        <dbReference type="Proteomes" id="UP000239649"/>
    </source>
</evidence>
<dbReference type="GO" id="GO:0005525">
    <property type="term" value="F:GTP binding"/>
    <property type="evidence" value="ECO:0007669"/>
    <property type="project" value="InterPro"/>
</dbReference>
<feature type="compositionally biased region" description="Low complexity" evidence="5">
    <location>
        <begin position="749"/>
        <end position="767"/>
    </location>
</feature>
<dbReference type="PROSITE" id="PS50088">
    <property type="entry name" value="ANK_REPEAT"/>
    <property type="match status" value="2"/>
</dbReference>
<dbReference type="PANTHER" id="PTHR24124">
    <property type="entry name" value="ANKYRIN REPEAT FAMILY A"/>
    <property type="match status" value="1"/>
</dbReference>
<evidence type="ECO:0000313" key="7">
    <source>
        <dbReference type="EMBL" id="PSC70745.1"/>
    </source>
</evidence>
<dbReference type="SUPFAM" id="SSF48403">
    <property type="entry name" value="Ankyrin repeat"/>
    <property type="match status" value="1"/>
</dbReference>
<feature type="compositionally biased region" description="Basic and acidic residues" evidence="5">
    <location>
        <begin position="721"/>
        <end position="739"/>
    </location>
</feature>
<keyword evidence="2" id="KW-0547">Nucleotide-binding</keyword>
<sequence length="779" mass="82551">MQIAACAAQPCAAAGRPAAAATRRGAASRGTAAPRRAVLVRAQSDEERGAALKAALEQAQVNPEVASQMKQMEEAMANPAMQGQMSQMMSAMSNPAFMQKMSELREDPELKGVFEEIRAGGMAAMMKYMNDPNFLSKIGSKMGDIDPSMLAGGAPAAAAPAAPPAVNSILDAAKYGDLEAIEDYMAIGKGALADSEQRTALHYAVAYDKPDALQALLNNGADTAARDKGGNPPLHYAAGYGREQCVRMLLAAGADVGAKNDRGQTAAEVVRGEPRNPLNQDEALLMQLEGALPLTMAAPEQEFVEMEGDDYVEGSEEEYGSEEHFGEEAGPDERAEQEGVEEYVTDEDEDVDEEIDAEADDEEEGGAAGGGGAGGSGGGDANGQGQMLYIPGLGYIPLSNFPGLGGAGVPGRGAGPAAAPQQGPEGEREWSALRELPAATQDGLLNALQALQEDGRSELTLLVLGKGGVGKSSTVNSILNERVANVTAFQQDTAPRPTRYSRRAAGFTLHLIDTPSLLDQDNVSDAKLEAIGKAVRGQAVDAVLYLDRLDSWKLDTLDHKVLEGITRVLGPAIWDNALLGFSRACEASAPGGVPFEQHVEQRAASLRAAISKCGGNGEGLAVALIENSSRCPTNEEGEKVVPPADTPWIVDVMEKVAEVALNVEPFQFDPAAAARASNPNRRRKWLIPLVLAAQVALKLLLDRVLDEDGCRGDNNGPFDEQTVKERREELKRDKEERKRKAEQRKKKAAASSAAATSATSYYEPAYATEEEDDESDDDY</sequence>
<dbReference type="InterPro" id="IPR006703">
    <property type="entry name" value="G_AIG1"/>
</dbReference>
<feature type="compositionally biased region" description="Gly residues" evidence="5">
    <location>
        <begin position="366"/>
        <end position="380"/>
    </location>
</feature>
<feature type="region of interest" description="Disordered" evidence="5">
    <location>
        <begin position="407"/>
        <end position="428"/>
    </location>
</feature>
<dbReference type="InterPro" id="IPR036770">
    <property type="entry name" value="Ankyrin_rpt-contain_sf"/>
</dbReference>
<comment type="caution">
    <text evidence="7">The sequence shown here is derived from an EMBL/GenBank/DDBJ whole genome shotgun (WGS) entry which is preliminary data.</text>
</comment>
<protein>
    <submittedName>
        <fullName evidence="7">Translocase of chloroplast chloroplastic</fullName>
    </submittedName>
</protein>
<reference evidence="7 8" key="1">
    <citation type="journal article" date="2018" name="Plant J.">
        <title>Genome sequences of Chlorella sorokiniana UTEX 1602 and Micractinium conductrix SAG 241.80: implications to maltose excretion by a green alga.</title>
        <authorList>
            <person name="Arriola M.B."/>
            <person name="Velmurugan N."/>
            <person name="Zhang Y."/>
            <person name="Plunkett M.H."/>
            <person name="Hondzo H."/>
            <person name="Barney B.M."/>
        </authorList>
    </citation>
    <scope>NUCLEOTIDE SEQUENCE [LARGE SCALE GENOMIC DNA]</scope>
    <source>
        <strain evidence="7 8">SAG 241.80</strain>
    </source>
</reference>
<dbReference type="OrthoDB" id="341259at2759"/>
<dbReference type="InterPro" id="IPR002110">
    <property type="entry name" value="Ankyrin_rpt"/>
</dbReference>
<dbReference type="Pfam" id="PF12796">
    <property type="entry name" value="Ank_2"/>
    <property type="match status" value="1"/>
</dbReference>
<feature type="compositionally biased region" description="Acidic residues" evidence="5">
    <location>
        <begin position="768"/>
        <end position="779"/>
    </location>
</feature>
<feature type="domain" description="AIG1-type G" evidence="6">
    <location>
        <begin position="456"/>
        <end position="677"/>
    </location>
</feature>
<dbReference type="PROSITE" id="PS50297">
    <property type="entry name" value="ANK_REP_REGION"/>
    <property type="match status" value="2"/>
</dbReference>
<dbReference type="AlphaFoldDB" id="A0A2P6V9I4"/>
<dbReference type="PROSITE" id="PS51720">
    <property type="entry name" value="G_AIG1"/>
    <property type="match status" value="1"/>
</dbReference>
<accession>A0A2P6V9I4</accession>
<evidence type="ECO:0000256" key="2">
    <source>
        <dbReference type="ARBA" id="ARBA00022741"/>
    </source>
</evidence>
<feature type="region of interest" description="Disordered" evidence="5">
    <location>
        <begin position="14"/>
        <end position="33"/>
    </location>
</feature>
<keyword evidence="1" id="KW-0677">Repeat</keyword>
<gene>
    <name evidence="7" type="ORF">C2E20_5856</name>
</gene>
<dbReference type="GO" id="GO:0005634">
    <property type="term" value="C:nucleus"/>
    <property type="evidence" value="ECO:0007669"/>
    <property type="project" value="TreeGrafter"/>
</dbReference>
<dbReference type="Proteomes" id="UP000239649">
    <property type="component" value="Unassembled WGS sequence"/>
</dbReference>
<keyword evidence="8" id="KW-1185">Reference proteome</keyword>
<dbReference type="PANTHER" id="PTHR24124:SF14">
    <property type="entry name" value="CHROMOSOME UNDETERMINED SCAFFOLD_25, WHOLE GENOME SHOTGUN SEQUENCE"/>
    <property type="match status" value="1"/>
</dbReference>
<dbReference type="STRING" id="554055.A0A2P6V9I4"/>
<evidence type="ECO:0000256" key="1">
    <source>
        <dbReference type="ARBA" id="ARBA00022737"/>
    </source>
</evidence>
<dbReference type="EMBL" id="LHPF02000018">
    <property type="protein sequence ID" value="PSC70745.1"/>
    <property type="molecule type" value="Genomic_DNA"/>
</dbReference>
<dbReference type="InterPro" id="IPR027417">
    <property type="entry name" value="P-loop_NTPase"/>
</dbReference>
<dbReference type="Gene3D" id="3.40.50.300">
    <property type="entry name" value="P-loop containing nucleotide triphosphate hydrolases"/>
    <property type="match status" value="1"/>
</dbReference>
<feature type="compositionally biased region" description="Acidic residues" evidence="5">
    <location>
        <begin position="338"/>
        <end position="365"/>
    </location>
</feature>
<evidence type="ECO:0000256" key="5">
    <source>
        <dbReference type="SAM" id="MobiDB-lite"/>
    </source>
</evidence>
<proteinExistence type="predicted"/>
<feature type="compositionally biased region" description="Acidic residues" evidence="5">
    <location>
        <begin position="310"/>
        <end position="320"/>
    </location>
</feature>
<feature type="compositionally biased region" description="Low complexity" evidence="5">
    <location>
        <begin position="415"/>
        <end position="424"/>
    </location>
</feature>
<dbReference type="Pfam" id="PF04548">
    <property type="entry name" value="AIG1"/>
    <property type="match status" value="1"/>
</dbReference>
<feature type="compositionally biased region" description="Basic and acidic residues" evidence="5">
    <location>
        <begin position="321"/>
        <end position="337"/>
    </location>
</feature>
<feature type="region of interest" description="Disordered" evidence="5">
    <location>
        <begin position="710"/>
        <end position="779"/>
    </location>
</feature>
<dbReference type="GO" id="GO:0010468">
    <property type="term" value="P:regulation of gene expression"/>
    <property type="evidence" value="ECO:0007669"/>
    <property type="project" value="TreeGrafter"/>
</dbReference>